<keyword evidence="4" id="KW-0810">Translation regulation</keyword>
<evidence type="ECO:0000256" key="6">
    <source>
        <dbReference type="ARBA" id="ARBA00022917"/>
    </source>
</evidence>
<dbReference type="Pfam" id="PF01652">
    <property type="entry name" value="IF4E"/>
    <property type="match status" value="1"/>
</dbReference>
<dbReference type="RefSeq" id="XP_033526681.1">
    <property type="nucleotide sequence ID" value="XM_033671312.1"/>
</dbReference>
<evidence type="ECO:0000256" key="7">
    <source>
        <dbReference type="ARBA" id="ARBA00062860"/>
    </source>
</evidence>
<keyword evidence="3 8" id="KW-0396">Initiation factor</keyword>
<feature type="region of interest" description="Disordered" evidence="9">
    <location>
        <begin position="1"/>
        <end position="45"/>
    </location>
</feature>
<name>A0A6A6AMY8_9PLEO</name>
<evidence type="ECO:0000256" key="1">
    <source>
        <dbReference type="ARBA" id="ARBA00003021"/>
    </source>
</evidence>
<evidence type="ECO:0000256" key="4">
    <source>
        <dbReference type="ARBA" id="ARBA00022845"/>
    </source>
</evidence>
<evidence type="ECO:0000256" key="2">
    <source>
        <dbReference type="ARBA" id="ARBA00009860"/>
    </source>
</evidence>
<dbReference type="PANTHER" id="PTHR11960:SF8">
    <property type="entry name" value="EUKARYOTIC TRANSLATION INITIATION FACTOR 4E1-RELATED"/>
    <property type="match status" value="1"/>
</dbReference>
<dbReference type="Proteomes" id="UP000799771">
    <property type="component" value="Unassembled WGS sequence"/>
</dbReference>
<dbReference type="GO" id="GO:0016281">
    <property type="term" value="C:eukaryotic translation initiation factor 4F complex"/>
    <property type="evidence" value="ECO:0007669"/>
    <property type="project" value="TreeGrafter"/>
</dbReference>
<organism evidence="10 11">
    <name type="scientific">Dothidotthia symphoricarpi CBS 119687</name>
    <dbReference type="NCBI Taxonomy" id="1392245"/>
    <lineage>
        <taxon>Eukaryota</taxon>
        <taxon>Fungi</taxon>
        <taxon>Dikarya</taxon>
        <taxon>Ascomycota</taxon>
        <taxon>Pezizomycotina</taxon>
        <taxon>Dothideomycetes</taxon>
        <taxon>Pleosporomycetidae</taxon>
        <taxon>Pleosporales</taxon>
        <taxon>Dothidotthiaceae</taxon>
        <taxon>Dothidotthia</taxon>
    </lineage>
</organism>
<dbReference type="SUPFAM" id="SSF55418">
    <property type="entry name" value="eIF4e-like"/>
    <property type="match status" value="1"/>
</dbReference>
<dbReference type="OrthoDB" id="590761at2759"/>
<keyword evidence="11" id="KW-1185">Reference proteome</keyword>
<accession>A0A6A6AMY8</accession>
<feature type="compositionally biased region" description="Polar residues" evidence="9">
    <location>
        <begin position="28"/>
        <end position="41"/>
    </location>
</feature>
<dbReference type="GO" id="GO:0003743">
    <property type="term" value="F:translation initiation factor activity"/>
    <property type="evidence" value="ECO:0007669"/>
    <property type="project" value="UniProtKB-KW"/>
</dbReference>
<dbReference type="AlphaFoldDB" id="A0A6A6AMY8"/>
<dbReference type="GeneID" id="54411744"/>
<comment type="subunit">
    <text evidence="7">eIF4F is a multi-subunit complex, the composition of which varies with external and internal environmental conditions. It is composed of at least eIF4A, eIF4E and eIF4G. eIF4E is also known to interact with other partners.</text>
</comment>
<dbReference type="EMBL" id="ML977501">
    <property type="protein sequence ID" value="KAF2132294.1"/>
    <property type="molecule type" value="Genomic_DNA"/>
</dbReference>
<evidence type="ECO:0000313" key="10">
    <source>
        <dbReference type="EMBL" id="KAF2132294.1"/>
    </source>
</evidence>
<dbReference type="PROSITE" id="PS00813">
    <property type="entry name" value="IF4E"/>
    <property type="match status" value="1"/>
</dbReference>
<dbReference type="FunFam" id="3.30.760.10:FF:000004">
    <property type="entry name" value="Eukaryotic translation initiation factor 4E-1"/>
    <property type="match status" value="1"/>
</dbReference>
<reference evidence="10" key="1">
    <citation type="journal article" date="2020" name="Stud. Mycol.">
        <title>101 Dothideomycetes genomes: a test case for predicting lifestyles and emergence of pathogens.</title>
        <authorList>
            <person name="Haridas S."/>
            <person name="Albert R."/>
            <person name="Binder M."/>
            <person name="Bloem J."/>
            <person name="Labutti K."/>
            <person name="Salamov A."/>
            <person name="Andreopoulos B."/>
            <person name="Baker S."/>
            <person name="Barry K."/>
            <person name="Bills G."/>
            <person name="Bluhm B."/>
            <person name="Cannon C."/>
            <person name="Castanera R."/>
            <person name="Culley D."/>
            <person name="Daum C."/>
            <person name="Ezra D."/>
            <person name="Gonzalez J."/>
            <person name="Henrissat B."/>
            <person name="Kuo A."/>
            <person name="Liang C."/>
            <person name="Lipzen A."/>
            <person name="Lutzoni F."/>
            <person name="Magnuson J."/>
            <person name="Mondo S."/>
            <person name="Nolan M."/>
            <person name="Ohm R."/>
            <person name="Pangilinan J."/>
            <person name="Park H.-J."/>
            <person name="Ramirez L."/>
            <person name="Alfaro M."/>
            <person name="Sun H."/>
            <person name="Tritt A."/>
            <person name="Yoshinaga Y."/>
            <person name="Zwiers L.-H."/>
            <person name="Turgeon B."/>
            <person name="Goodwin S."/>
            <person name="Spatafora J."/>
            <person name="Crous P."/>
            <person name="Grigoriev I."/>
        </authorList>
    </citation>
    <scope>NUCLEOTIDE SEQUENCE</scope>
    <source>
        <strain evidence="10">CBS 119687</strain>
    </source>
</reference>
<gene>
    <name evidence="10" type="ORF">P153DRAFT_394452</name>
</gene>
<dbReference type="GO" id="GO:0006417">
    <property type="term" value="P:regulation of translation"/>
    <property type="evidence" value="ECO:0007669"/>
    <property type="project" value="UniProtKB-KW"/>
</dbReference>
<comment type="function">
    <text evidence="1">Recognizes and binds the 7-methylguanosine-containing mRNA cap during an early step in the initiation of protein synthesis and facilitates ribosome binding by inducing the unwinding of the mRNAs secondary structures.</text>
</comment>
<dbReference type="InterPro" id="IPR001040">
    <property type="entry name" value="TIF_eIF_4E"/>
</dbReference>
<dbReference type="Gene3D" id="3.30.760.10">
    <property type="entry name" value="RNA Cap, Translation Initiation Factor Eif4e"/>
    <property type="match status" value="1"/>
</dbReference>
<proteinExistence type="inferred from homology"/>
<evidence type="ECO:0000256" key="3">
    <source>
        <dbReference type="ARBA" id="ARBA00022540"/>
    </source>
</evidence>
<sequence>MADVATAPNPQEPVPLDTIPISPVGDSSEGTQEKSSTSDSTAEGDVRTVFHDPENFNVKHPLMNTWTLWFTKPPSGKGDNWAELLKEVISFDSVEEFWGIYNNITPTSDLALKSDYHLFKRGVRPEWEDSQNKHGGKWAFQFKDKKAINIDALWLHVMLAAIGENLEDEEDNEVMGVVVNVRRGFYRIGLWTRTVGRAANGEGKSRTTEQGKAALEKIGKRFKQALQLKDNDVVEFSGHTDAAHSGSTRAKAKFTV</sequence>
<evidence type="ECO:0000256" key="5">
    <source>
        <dbReference type="ARBA" id="ARBA00022884"/>
    </source>
</evidence>
<evidence type="ECO:0000256" key="9">
    <source>
        <dbReference type="SAM" id="MobiDB-lite"/>
    </source>
</evidence>
<comment type="similarity">
    <text evidence="2 8">Belongs to the eukaryotic initiation factor 4E family.</text>
</comment>
<keyword evidence="5 8" id="KW-0694">RNA-binding</keyword>
<dbReference type="PANTHER" id="PTHR11960">
    <property type="entry name" value="EUKARYOTIC TRANSLATION INITIATION FACTOR 4E RELATED"/>
    <property type="match status" value="1"/>
</dbReference>
<keyword evidence="6 8" id="KW-0648">Protein biosynthesis</keyword>
<dbReference type="InterPro" id="IPR019770">
    <property type="entry name" value="TIF_eIF_4E_CS"/>
</dbReference>
<evidence type="ECO:0000256" key="8">
    <source>
        <dbReference type="RuleBase" id="RU004374"/>
    </source>
</evidence>
<dbReference type="GO" id="GO:0000340">
    <property type="term" value="F:RNA 7-methylguanosine cap binding"/>
    <property type="evidence" value="ECO:0007669"/>
    <property type="project" value="TreeGrafter"/>
</dbReference>
<evidence type="ECO:0000313" key="11">
    <source>
        <dbReference type="Proteomes" id="UP000799771"/>
    </source>
</evidence>
<protein>
    <submittedName>
        <fullName evidence="10">Eukaryotic translation initiation factor 4E</fullName>
    </submittedName>
</protein>
<dbReference type="InterPro" id="IPR023398">
    <property type="entry name" value="TIF_eIF4e-like"/>
</dbReference>